<evidence type="ECO:0000313" key="2">
    <source>
        <dbReference type="Proteomes" id="UP001501585"/>
    </source>
</evidence>
<gene>
    <name evidence="1" type="ORF">GCM10009799_01230</name>
</gene>
<organism evidence="1 2">
    <name type="scientific">Nocardiopsis rhodophaea</name>
    <dbReference type="NCBI Taxonomy" id="280238"/>
    <lineage>
        <taxon>Bacteria</taxon>
        <taxon>Bacillati</taxon>
        <taxon>Actinomycetota</taxon>
        <taxon>Actinomycetes</taxon>
        <taxon>Streptosporangiales</taxon>
        <taxon>Nocardiopsidaceae</taxon>
        <taxon>Nocardiopsis</taxon>
    </lineage>
</organism>
<reference evidence="1 2" key="1">
    <citation type="journal article" date="2019" name="Int. J. Syst. Evol. Microbiol.">
        <title>The Global Catalogue of Microorganisms (GCM) 10K type strain sequencing project: providing services to taxonomists for standard genome sequencing and annotation.</title>
        <authorList>
            <consortium name="The Broad Institute Genomics Platform"/>
            <consortium name="The Broad Institute Genome Sequencing Center for Infectious Disease"/>
            <person name="Wu L."/>
            <person name="Ma J."/>
        </authorList>
    </citation>
    <scope>NUCLEOTIDE SEQUENCE [LARGE SCALE GENOMIC DNA]</scope>
    <source>
        <strain evidence="1 2">JCM 15313</strain>
    </source>
</reference>
<accession>A0ABN2S3S4</accession>
<protein>
    <submittedName>
        <fullName evidence="1">Uncharacterized protein</fullName>
    </submittedName>
</protein>
<proteinExistence type="predicted"/>
<comment type="caution">
    <text evidence="1">The sequence shown here is derived from an EMBL/GenBank/DDBJ whole genome shotgun (WGS) entry which is preliminary data.</text>
</comment>
<name>A0ABN2S3S4_9ACTN</name>
<keyword evidence="2" id="KW-1185">Reference proteome</keyword>
<dbReference type="EMBL" id="BAAAPC010000001">
    <property type="protein sequence ID" value="GAA1979855.1"/>
    <property type="molecule type" value="Genomic_DNA"/>
</dbReference>
<evidence type="ECO:0000313" key="1">
    <source>
        <dbReference type="EMBL" id="GAA1979855.1"/>
    </source>
</evidence>
<dbReference type="Proteomes" id="UP001501585">
    <property type="component" value="Unassembled WGS sequence"/>
</dbReference>
<dbReference type="RefSeq" id="WP_344159347.1">
    <property type="nucleotide sequence ID" value="NZ_BAAAPC010000001.1"/>
</dbReference>
<sequence length="74" mass="8030">MTSRITRAVSGDYAVTYDPGLSPMLRFTVRGPGGRIVRLRSSYGEAQRALVRECGLSKDEASRLLDQASGAAQR</sequence>